<name>A0ABM9BQB9_9BACL</name>
<comment type="caution">
    <text evidence="1">The sequence shown here is derived from an EMBL/GenBank/DDBJ whole genome shotgun (WGS) entry which is preliminary data.</text>
</comment>
<sequence>MHSETKKTSHFKAGLFGVNPQFRCRESVSLREKGLQFYFTKKAPMRGRMLVSVCVFAEFLRNADFP</sequence>
<organism evidence="1 2">
    <name type="scientific">Paenibacillus auburnensis</name>
    <dbReference type="NCBI Taxonomy" id="2905649"/>
    <lineage>
        <taxon>Bacteria</taxon>
        <taxon>Bacillati</taxon>
        <taxon>Bacillota</taxon>
        <taxon>Bacilli</taxon>
        <taxon>Bacillales</taxon>
        <taxon>Paenibacillaceae</taxon>
        <taxon>Paenibacillus</taxon>
    </lineage>
</organism>
<keyword evidence="2" id="KW-1185">Reference proteome</keyword>
<protein>
    <submittedName>
        <fullName evidence="1">Uncharacterized protein</fullName>
    </submittedName>
</protein>
<proteinExistence type="predicted"/>
<evidence type="ECO:0000313" key="1">
    <source>
        <dbReference type="EMBL" id="CAH1191685.1"/>
    </source>
</evidence>
<dbReference type="Proteomes" id="UP000838324">
    <property type="component" value="Unassembled WGS sequence"/>
</dbReference>
<reference evidence="1" key="1">
    <citation type="submission" date="2022-01" db="EMBL/GenBank/DDBJ databases">
        <authorList>
            <person name="Criscuolo A."/>
        </authorList>
    </citation>
    <scope>NUCLEOTIDE SEQUENCE</scope>
    <source>
        <strain evidence="1">CIP111892</strain>
    </source>
</reference>
<dbReference type="EMBL" id="CAKMMG010000001">
    <property type="protein sequence ID" value="CAH1191685.1"/>
    <property type="molecule type" value="Genomic_DNA"/>
</dbReference>
<evidence type="ECO:0000313" key="2">
    <source>
        <dbReference type="Proteomes" id="UP000838324"/>
    </source>
</evidence>
<gene>
    <name evidence="1" type="ORF">PAECIP111892_00709</name>
</gene>
<accession>A0ABM9BQB9</accession>